<organism evidence="3 4">
    <name type="scientific">Massilia hydrophila</name>
    <dbReference type="NCBI Taxonomy" id="3044279"/>
    <lineage>
        <taxon>Bacteria</taxon>
        <taxon>Pseudomonadati</taxon>
        <taxon>Pseudomonadota</taxon>
        <taxon>Betaproteobacteria</taxon>
        <taxon>Burkholderiales</taxon>
        <taxon>Oxalobacteraceae</taxon>
        <taxon>Telluria group</taxon>
        <taxon>Massilia</taxon>
    </lineage>
</organism>
<dbReference type="GO" id="GO:0032259">
    <property type="term" value="P:methylation"/>
    <property type="evidence" value="ECO:0007669"/>
    <property type="project" value="UniProtKB-KW"/>
</dbReference>
<sequence length="540" mass="59822">MSFISYSQNGEDVLLWRALGHVKNGFYIDVGANDPEEHSVTKAFYDAGWHGISIEPLPAFHGAFLEQRPRDINLAIAAGSGNGELTLYDTPQVRGWASPDKAVAEMHRAEGHEVAEITVPVRTLASVCEEYVQGEIHFLKIDVEGFEGEVLRGMDFARWRPWVLVIEATLPNGRDSMHEAWDGLVTGQRYRYAWFDGLNRYYVAEEHADLLDAFRLPPNVFDDYISHHLDKAWAAGEQLTQALRASERHAAELAVAVNTTARQAEQLRKEADHALLRADGAEQERRQADQERREAELARRQAEHDRRQAELGLAAADRGRLEAEKAALNAEHAARQAEEQAEQLRVRTEAELAALRSQAEAEQTSLRAQALAEQTSIRSQAEAEKAALQAALADSLASSHHLSEWAHGIERELLATRASTSWRLTAPLRAAGLLVHHLRRQRPSALVRRALNRITGNERLRRLLIPVLLRYPRLGQRVSASLSAIRQAAPDPVAAPQMAAAVAAVTAAVPDEFKGLPVSVRTAMADLRRARASHPARPAG</sequence>
<comment type="caution">
    <text evidence="3">The sequence shown here is derived from an EMBL/GenBank/DDBJ whole genome shotgun (WGS) entry which is preliminary data.</text>
</comment>
<dbReference type="InterPro" id="IPR029063">
    <property type="entry name" value="SAM-dependent_MTases_sf"/>
</dbReference>
<dbReference type="Pfam" id="PF05050">
    <property type="entry name" value="Methyltransf_21"/>
    <property type="match status" value="1"/>
</dbReference>
<dbReference type="PANTHER" id="PTHR34009">
    <property type="entry name" value="PROTEIN STAR"/>
    <property type="match status" value="1"/>
</dbReference>
<accession>A0ABS7Y3X5</accession>
<dbReference type="EMBL" id="JAHYBX010000001">
    <property type="protein sequence ID" value="MCA1854371.1"/>
    <property type="molecule type" value="Genomic_DNA"/>
</dbReference>
<dbReference type="InterPro" id="IPR053202">
    <property type="entry name" value="EGF_Rcpt_Signaling_Reg"/>
</dbReference>
<proteinExistence type="predicted"/>
<name>A0ABS7Y3X5_9BURK</name>
<keyword evidence="3" id="KW-0808">Transferase</keyword>
<feature type="domain" description="Methyltransferase FkbM" evidence="2">
    <location>
        <begin position="29"/>
        <end position="192"/>
    </location>
</feature>
<dbReference type="PANTHER" id="PTHR34009:SF2">
    <property type="entry name" value="PROTEIN STAR"/>
    <property type="match status" value="1"/>
</dbReference>
<dbReference type="SUPFAM" id="SSF53335">
    <property type="entry name" value="S-adenosyl-L-methionine-dependent methyltransferases"/>
    <property type="match status" value="1"/>
</dbReference>
<dbReference type="NCBIfam" id="TIGR01444">
    <property type="entry name" value="fkbM_fam"/>
    <property type="match status" value="1"/>
</dbReference>
<gene>
    <name evidence="3" type="ORF">LE190_00315</name>
</gene>
<keyword evidence="3" id="KW-0489">Methyltransferase</keyword>
<evidence type="ECO:0000256" key="1">
    <source>
        <dbReference type="SAM" id="MobiDB-lite"/>
    </source>
</evidence>
<dbReference type="RefSeq" id="WP_225236851.1">
    <property type="nucleotide sequence ID" value="NZ_JAHYBX010000001.1"/>
</dbReference>
<evidence type="ECO:0000259" key="2">
    <source>
        <dbReference type="Pfam" id="PF05050"/>
    </source>
</evidence>
<evidence type="ECO:0000313" key="3">
    <source>
        <dbReference type="EMBL" id="MCA1854371.1"/>
    </source>
</evidence>
<keyword evidence="4" id="KW-1185">Reference proteome</keyword>
<dbReference type="Proteomes" id="UP001198602">
    <property type="component" value="Unassembled WGS sequence"/>
</dbReference>
<protein>
    <submittedName>
        <fullName evidence="3">FkbM family methyltransferase</fullName>
    </submittedName>
</protein>
<reference evidence="3 4" key="1">
    <citation type="submission" date="2021-07" db="EMBL/GenBank/DDBJ databases">
        <title>Characterization of Violacein-producing bacteria and related species.</title>
        <authorList>
            <person name="Wilson H.S."/>
            <person name="De Leon M.E."/>
        </authorList>
    </citation>
    <scope>NUCLEOTIDE SEQUENCE [LARGE SCALE GENOMIC DNA]</scope>
    <source>
        <strain evidence="3 4">HSC-2F05</strain>
    </source>
</reference>
<feature type="region of interest" description="Disordered" evidence="1">
    <location>
        <begin position="278"/>
        <end position="307"/>
    </location>
</feature>
<evidence type="ECO:0000313" key="4">
    <source>
        <dbReference type="Proteomes" id="UP001198602"/>
    </source>
</evidence>
<dbReference type="GO" id="GO:0008168">
    <property type="term" value="F:methyltransferase activity"/>
    <property type="evidence" value="ECO:0007669"/>
    <property type="project" value="UniProtKB-KW"/>
</dbReference>
<dbReference type="InterPro" id="IPR006342">
    <property type="entry name" value="FkbM_mtfrase"/>
</dbReference>
<dbReference type="Gene3D" id="3.40.50.150">
    <property type="entry name" value="Vaccinia Virus protein VP39"/>
    <property type="match status" value="1"/>
</dbReference>